<dbReference type="RefSeq" id="WP_013915588.1">
    <property type="nucleotide sequence ID" value="NC_015690.1"/>
</dbReference>
<dbReference type="Proteomes" id="UP000006620">
    <property type="component" value="Chromosome"/>
</dbReference>
<reference evidence="3 4" key="2">
    <citation type="journal article" date="2013" name="Genome Announc.">
        <title>Genome Sequence of Growth-Improving Paenibacillus mucilaginosus Strain KNP414.</title>
        <authorList>
            <person name="Lu J.J."/>
            <person name="Wang J.F."/>
            <person name="Hu X.F."/>
        </authorList>
    </citation>
    <scope>NUCLEOTIDE SEQUENCE [LARGE SCALE GENOMIC DNA]</scope>
    <source>
        <strain evidence="3 4">KNP414</strain>
    </source>
</reference>
<evidence type="ECO:0000259" key="2">
    <source>
        <dbReference type="Pfam" id="PF00144"/>
    </source>
</evidence>
<name>F8FQY8_PAEMK</name>
<keyword evidence="1" id="KW-0812">Transmembrane</keyword>
<dbReference type="KEGG" id="pms:KNP414_01864"/>
<dbReference type="InterPro" id="IPR012338">
    <property type="entry name" value="Beta-lactam/transpept-like"/>
</dbReference>
<evidence type="ECO:0000313" key="4">
    <source>
        <dbReference type="Proteomes" id="UP000006620"/>
    </source>
</evidence>
<dbReference type="Gene3D" id="3.40.710.10">
    <property type="entry name" value="DD-peptidase/beta-lactamase superfamily"/>
    <property type="match status" value="1"/>
</dbReference>
<accession>F8FQY8</accession>
<organism evidence="3 4">
    <name type="scientific">Paenibacillus mucilaginosus (strain KNP414)</name>
    <dbReference type="NCBI Taxonomy" id="1036673"/>
    <lineage>
        <taxon>Bacteria</taxon>
        <taxon>Bacillati</taxon>
        <taxon>Bacillota</taxon>
        <taxon>Bacilli</taxon>
        <taxon>Bacillales</taxon>
        <taxon>Paenibacillaceae</taxon>
        <taxon>Paenibacillus</taxon>
    </lineage>
</organism>
<feature type="domain" description="Beta-lactamase-related" evidence="2">
    <location>
        <begin position="39"/>
        <end position="365"/>
    </location>
</feature>
<dbReference type="PANTHER" id="PTHR46825">
    <property type="entry name" value="D-ALANYL-D-ALANINE-CARBOXYPEPTIDASE/ENDOPEPTIDASE AMPH"/>
    <property type="match status" value="1"/>
</dbReference>
<proteinExistence type="predicted"/>
<dbReference type="EMBL" id="CP002869">
    <property type="protein sequence ID" value="AEI40426.1"/>
    <property type="molecule type" value="Genomic_DNA"/>
</dbReference>
<keyword evidence="1" id="KW-0472">Membrane</keyword>
<dbReference type="Pfam" id="PF00144">
    <property type="entry name" value="Beta-lactamase"/>
    <property type="match status" value="1"/>
</dbReference>
<dbReference type="HOGENOM" id="CLU_020027_2_2_9"/>
<dbReference type="PANTHER" id="PTHR46825:SF7">
    <property type="entry name" value="D-ALANYL-D-ALANINE CARBOXYPEPTIDASE"/>
    <property type="match status" value="1"/>
</dbReference>
<protein>
    <submittedName>
        <fullName evidence="3">Beta-lactamase</fullName>
    </submittedName>
</protein>
<dbReference type="AlphaFoldDB" id="F8FQY8"/>
<dbReference type="PATRIC" id="fig|1036673.3.peg.1659"/>
<gene>
    <name evidence="3" type="ordered locus">KNP414_01864</name>
</gene>
<reference evidence="4" key="1">
    <citation type="submission" date="2011-06" db="EMBL/GenBank/DDBJ databases">
        <title>Complete genome sequence of Paenibacillus mucilaginosus KNP414.</title>
        <authorList>
            <person name="Wang J."/>
            <person name="Hu S."/>
            <person name="Hu X."/>
            <person name="Zhang B."/>
            <person name="Dong D."/>
            <person name="Zhang S."/>
            <person name="Zhao K."/>
            <person name="Wu D."/>
        </authorList>
    </citation>
    <scope>NUCLEOTIDE SEQUENCE [LARGE SCALE GENOMIC DNA]</scope>
    <source>
        <strain evidence="4">KNP414</strain>
    </source>
</reference>
<dbReference type="InterPro" id="IPR001466">
    <property type="entry name" value="Beta-lactam-related"/>
</dbReference>
<dbReference type="InterPro" id="IPR050491">
    <property type="entry name" value="AmpC-like"/>
</dbReference>
<evidence type="ECO:0000256" key="1">
    <source>
        <dbReference type="SAM" id="Phobius"/>
    </source>
</evidence>
<keyword evidence="1" id="KW-1133">Transmembrane helix</keyword>
<sequence>MKRAVKIWAGVLIFVGMGYGLAAYMNRPISEEAVTAKIEEHIRNIVEKNDSLSSALVTIYSNRTGYFEQFAEGTKHRASDQPVQIDSPYHTASIGKTMCAVVYGMLVDEGKIDFDDKINSWLDDDILQGLFVVDGTDYRDQVTVRHLLGHTSGIADYFAGPVKRGVPILEMISSDPDLSFTPEELIAFTRDNQDPIGKPGQQFYYSDTGYILLGLILEAIEDKPYSDVLEERIFEPLGMSDSYLMFYNDKPAADILGIYLNGMDYSGKNALSVDWAGGGVVSTMDDLLVFMKALERREFLSDEVYREITDFKHRYEKGIYYGMGMMYFDFSELSFLLGGMTDVYGAVGATGTYILYDKAKDTYFIANFGSLDFTEKGIEELVKIRMIYDRMIVE</sequence>
<evidence type="ECO:0000313" key="3">
    <source>
        <dbReference type="EMBL" id="AEI40426.1"/>
    </source>
</evidence>
<feature type="transmembrane region" description="Helical" evidence="1">
    <location>
        <begin position="7"/>
        <end position="25"/>
    </location>
</feature>
<dbReference type="SUPFAM" id="SSF56601">
    <property type="entry name" value="beta-lactamase/transpeptidase-like"/>
    <property type="match status" value="1"/>
</dbReference>